<feature type="transmembrane region" description="Helical" evidence="6">
    <location>
        <begin position="282"/>
        <end position="299"/>
    </location>
</feature>
<comment type="subcellular location">
    <subcellularLocation>
        <location evidence="1">Membrane</location>
        <topology evidence="1">Multi-pass membrane protein</topology>
    </subcellularLocation>
</comment>
<evidence type="ECO:0000256" key="4">
    <source>
        <dbReference type="ARBA" id="ARBA00022989"/>
    </source>
</evidence>
<evidence type="ECO:0000256" key="5">
    <source>
        <dbReference type="ARBA" id="ARBA00023136"/>
    </source>
</evidence>
<feature type="transmembrane region" description="Helical" evidence="6">
    <location>
        <begin position="165"/>
        <end position="184"/>
    </location>
</feature>
<feature type="transmembrane region" description="Helical" evidence="6">
    <location>
        <begin position="109"/>
        <end position="129"/>
    </location>
</feature>
<dbReference type="InterPro" id="IPR037185">
    <property type="entry name" value="EmrE-like"/>
</dbReference>
<feature type="domain" description="EamA" evidence="7">
    <location>
        <begin position="166"/>
        <end position="300"/>
    </location>
</feature>
<feature type="transmembrane region" description="Helical" evidence="6">
    <location>
        <begin position="228"/>
        <end position="250"/>
    </location>
</feature>
<sequence>MVANPGSDGSNHRPLLAWVLLCTLAVVWGSSFILMKLSLQIFTSEQVAAGRIMLAWLFFLPLIGYQARQPAVRETVRSRWVYLLIAGLLGNLLPAFLFAIAGAHLNSSLAGALNSLSPLFTLLIGAAFFGGSIRARQLTGVLLGLAGSVLLIFFSATGAFSVNGYALLIALATLCYGLNINLIGKYLSHLPPLVSSGWIFALIGPIALAALLLTPYNPAIWQAEHRWSLLALLVLGVFGSGVMTVLFNRVVQLTSPVFAASVTYLMPIVSLGWGFVAGEIIYLPQYIGMGICLLGVWLSNRR</sequence>
<dbReference type="Proteomes" id="UP000187941">
    <property type="component" value="Chromosome"/>
</dbReference>
<accession>A0A1P9WUY4</accession>
<dbReference type="OrthoDB" id="1117213at2"/>
<feature type="transmembrane region" description="Helical" evidence="6">
    <location>
        <begin position="196"/>
        <end position="216"/>
    </location>
</feature>
<dbReference type="GO" id="GO:0016020">
    <property type="term" value="C:membrane"/>
    <property type="evidence" value="ECO:0007669"/>
    <property type="project" value="UniProtKB-SubCell"/>
</dbReference>
<dbReference type="InterPro" id="IPR050638">
    <property type="entry name" value="AA-Vitamin_Transporters"/>
</dbReference>
<organism evidence="8 9">
    <name type="scientific">Spirosoma montaniterrae</name>
    <dbReference type="NCBI Taxonomy" id="1178516"/>
    <lineage>
        <taxon>Bacteria</taxon>
        <taxon>Pseudomonadati</taxon>
        <taxon>Bacteroidota</taxon>
        <taxon>Cytophagia</taxon>
        <taxon>Cytophagales</taxon>
        <taxon>Cytophagaceae</taxon>
        <taxon>Spirosoma</taxon>
    </lineage>
</organism>
<keyword evidence="5 6" id="KW-0472">Membrane</keyword>
<evidence type="ECO:0000256" key="3">
    <source>
        <dbReference type="ARBA" id="ARBA00022692"/>
    </source>
</evidence>
<evidence type="ECO:0000259" key="7">
    <source>
        <dbReference type="Pfam" id="PF00892"/>
    </source>
</evidence>
<feature type="transmembrane region" description="Helical" evidence="6">
    <location>
        <begin position="15"/>
        <end position="35"/>
    </location>
</feature>
<keyword evidence="9" id="KW-1185">Reference proteome</keyword>
<dbReference type="SUPFAM" id="SSF103481">
    <property type="entry name" value="Multidrug resistance efflux transporter EmrE"/>
    <property type="match status" value="2"/>
</dbReference>
<keyword evidence="3 6" id="KW-0812">Transmembrane</keyword>
<dbReference type="EMBL" id="CP014263">
    <property type="protein sequence ID" value="AQG79140.1"/>
    <property type="molecule type" value="Genomic_DNA"/>
</dbReference>
<dbReference type="PANTHER" id="PTHR32322:SF2">
    <property type="entry name" value="EAMA DOMAIN-CONTAINING PROTEIN"/>
    <property type="match status" value="1"/>
</dbReference>
<feature type="transmembrane region" description="Helical" evidence="6">
    <location>
        <begin position="80"/>
        <end position="103"/>
    </location>
</feature>
<gene>
    <name evidence="8" type="ORF">AWR27_07285</name>
</gene>
<dbReference type="InterPro" id="IPR000620">
    <property type="entry name" value="EamA_dom"/>
</dbReference>
<evidence type="ECO:0000256" key="2">
    <source>
        <dbReference type="ARBA" id="ARBA00007362"/>
    </source>
</evidence>
<name>A0A1P9WUY4_9BACT</name>
<dbReference type="Pfam" id="PF00892">
    <property type="entry name" value="EamA"/>
    <property type="match status" value="2"/>
</dbReference>
<dbReference type="AlphaFoldDB" id="A0A1P9WUY4"/>
<feature type="domain" description="EamA" evidence="7">
    <location>
        <begin position="19"/>
        <end position="152"/>
    </location>
</feature>
<evidence type="ECO:0000313" key="8">
    <source>
        <dbReference type="EMBL" id="AQG79140.1"/>
    </source>
</evidence>
<reference evidence="8 9" key="1">
    <citation type="submission" date="2016-01" db="EMBL/GenBank/DDBJ databases">
        <authorList>
            <person name="Oliw E.H."/>
        </authorList>
    </citation>
    <scope>NUCLEOTIDE SEQUENCE [LARGE SCALE GENOMIC DNA]</scope>
    <source>
        <strain evidence="8 9">DY10</strain>
    </source>
</reference>
<feature type="transmembrane region" description="Helical" evidence="6">
    <location>
        <begin position="141"/>
        <end position="159"/>
    </location>
</feature>
<dbReference type="PANTHER" id="PTHR32322">
    <property type="entry name" value="INNER MEMBRANE TRANSPORTER"/>
    <property type="match status" value="1"/>
</dbReference>
<feature type="transmembrane region" description="Helical" evidence="6">
    <location>
        <begin position="47"/>
        <end position="68"/>
    </location>
</feature>
<feature type="transmembrane region" description="Helical" evidence="6">
    <location>
        <begin position="257"/>
        <end position="276"/>
    </location>
</feature>
<proteinExistence type="inferred from homology"/>
<keyword evidence="4 6" id="KW-1133">Transmembrane helix</keyword>
<dbReference type="KEGG" id="smon:AWR27_07285"/>
<evidence type="ECO:0000313" key="9">
    <source>
        <dbReference type="Proteomes" id="UP000187941"/>
    </source>
</evidence>
<evidence type="ECO:0000256" key="1">
    <source>
        <dbReference type="ARBA" id="ARBA00004141"/>
    </source>
</evidence>
<protein>
    <recommendedName>
        <fullName evidence="7">EamA domain-containing protein</fullName>
    </recommendedName>
</protein>
<comment type="similarity">
    <text evidence="2">Belongs to the EamA transporter family.</text>
</comment>
<dbReference type="STRING" id="1178516.AWR27_07285"/>
<evidence type="ECO:0000256" key="6">
    <source>
        <dbReference type="SAM" id="Phobius"/>
    </source>
</evidence>